<dbReference type="EMBL" id="CM044704">
    <property type="protein sequence ID" value="KAI5667958.1"/>
    <property type="molecule type" value="Genomic_DNA"/>
</dbReference>
<name>A0ACC0B604_CATRO</name>
<accession>A0ACC0B604</accession>
<gene>
    <name evidence="1" type="ORF">M9H77_17811</name>
</gene>
<evidence type="ECO:0000313" key="2">
    <source>
        <dbReference type="Proteomes" id="UP001060085"/>
    </source>
</evidence>
<evidence type="ECO:0000313" key="1">
    <source>
        <dbReference type="EMBL" id="KAI5667958.1"/>
    </source>
</evidence>
<proteinExistence type="predicted"/>
<sequence length="331" mass="38422">MLQNEVQNDVRPCNTNSLTSKRTFLANDICDLESLLVKTSWILQYISRILQKHLSRINEGTLQKIENLSLYYHHPFKETMFQTLDHLDLLLELEKDKTLNFFVDTFFSYHRPFKELCYLWNSYGIVTLVDKLNALFAFSLLSLKCLGNFPSIVPFNASISNVVPPLLLFEGIDSRTNPSKGGADGITRKVQRTVELLQGPVTRAMARRIEEEHLGKIARFKKMIQDLAWSCTCGKPLSRCELNIYLEWEKKVEKVSNCYNLIEDGRIRLVRSSFTDYPIPWWNRVIEYGKMKGIDWNQMKEGGSHTTIQATSLSTRARAKTLEYEYFLKKV</sequence>
<comment type="caution">
    <text evidence="1">The sequence shown here is derived from an EMBL/GenBank/DDBJ whole genome shotgun (WGS) entry which is preliminary data.</text>
</comment>
<organism evidence="1 2">
    <name type="scientific">Catharanthus roseus</name>
    <name type="common">Madagascar periwinkle</name>
    <name type="synonym">Vinca rosea</name>
    <dbReference type="NCBI Taxonomy" id="4058"/>
    <lineage>
        <taxon>Eukaryota</taxon>
        <taxon>Viridiplantae</taxon>
        <taxon>Streptophyta</taxon>
        <taxon>Embryophyta</taxon>
        <taxon>Tracheophyta</taxon>
        <taxon>Spermatophyta</taxon>
        <taxon>Magnoliopsida</taxon>
        <taxon>eudicotyledons</taxon>
        <taxon>Gunneridae</taxon>
        <taxon>Pentapetalae</taxon>
        <taxon>asterids</taxon>
        <taxon>lamiids</taxon>
        <taxon>Gentianales</taxon>
        <taxon>Apocynaceae</taxon>
        <taxon>Rauvolfioideae</taxon>
        <taxon>Vinceae</taxon>
        <taxon>Catharanthinae</taxon>
        <taxon>Catharanthus</taxon>
    </lineage>
</organism>
<reference evidence="2" key="1">
    <citation type="journal article" date="2023" name="Nat. Plants">
        <title>Single-cell RNA sequencing provides a high-resolution roadmap for understanding the multicellular compartmentation of specialized metabolism.</title>
        <authorList>
            <person name="Sun S."/>
            <person name="Shen X."/>
            <person name="Li Y."/>
            <person name="Li Y."/>
            <person name="Wang S."/>
            <person name="Li R."/>
            <person name="Zhang H."/>
            <person name="Shen G."/>
            <person name="Guo B."/>
            <person name="Wei J."/>
            <person name="Xu J."/>
            <person name="St-Pierre B."/>
            <person name="Chen S."/>
            <person name="Sun C."/>
        </authorList>
    </citation>
    <scope>NUCLEOTIDE SEQUENCE [LARGE SCALE GENOMIC DNA]</scope>
</reference>
<keyword evidence="2" id="KW-1185">Reference proteome</keyword>
<protein>
    <submittedName>
        <fullName evidence="1">Uncharacterized protein</fullName>
    </submittedName>
</protein>
<dbReference type="Proteomes" id="UP001060085">
    <property type="component" value="Linkage Group LG04"/>
</dbReference>